<organism evidence="1 2">
    <name type="scientific">Vibrio aestuarianus</name>
    <dbReference type="NCBI Taxonomy" id="28171"/>
    <lineage>
        <taxon>Bacteria</taxon>
        <taxon>Pseudomonadati</taxon>
        <taxon>Pseudomonadota</taxon>
        <taxon>Gammaproteobacteria</taxon>
        <taxon>Vibrionales</taxon>
        <taxon>Vibrionaceae</taxon>
        <taxon>Vibrio</taxon>
    </lineage>
</organism>
<name>A0A9X4FI00_9VIBR</name>
<dbReference type="InterPro" id="IPR043733">
    <property type="entry name" value="DUF5677"/>
</dbReference>
<protein>
    <submittedName>
        <fullName evidence="1">Uncharacterized protein</fullName>
    </submittedName>
</protein>
<sequence>MSDDKWDKLRAIQIKVYQQVMHENIQQKYVLLLATRVMELSQDAYFLCCVNRVSSVPVLMRSALESYVDLQCVKNDEGYIQEMNQSVQCYMDELQGGKYVRNPSVWGRFKKAGEEHRYRFYTSLCRSTHGNLESLIRDHTINGEVSLGHEHCADDIRLYQNQLVEISVSALIAAFAFIGFKGPLLNELQIIHSEAASGKYA</sequence>
<dbReference type="Pfam" id="PF18928">
    <property type="entry name" value="DUF5677"/>
    <property type="match status" value="1"/>
</dbReference>
<dbReference type="AlphaFoldDB" id="A0A9X4FI00"/>
<proteinExistence type="predicted"/>
<comment type="caution">
    <text evidence="1">The sequence shown here is derived from an EMBL/GenBank/DDBJ whole genome shotgun (WGS) entry which is preliminary data.</text>
</comment>
<reference evidence="1" key="1">
    <citation type="submission" date="2022-02" db="EMBL/GenBank/DDBJ databases">
        <title>Emergence and expansion in Europe of a Vibrio aestuarianus clonal complex pathogenic for oysters.</title>
        <authorList>
            <person name="Mesnil A."/>
            <person name="Travers M.-A."/>
        </authorList>
    </citation>
    <scope>NUCLEOTIDE SEQUENCE</scope>
    <source>
        <strain evidence="1">151-ITT-15-cp-1</strain>
    </source>
</reference>
<gene>
    <name evidence="1" type="ORF">L9W73_17775</name>
</gene>
<evidence type="ECO:0000313" key="2">
    <source>
        <dbReference type="Proteomes" id="UP001140973"/>
    </source>
</evidence>
<dbReference type="Proteomes" id="UP001140973">
    <property type="component" value="Unassembled WGS sequence"/>
</dbReference>
<dbReference type="RefSeq" id="WP_194664263.1">
    <property type="nucleotide sequence ID" value="NZ_JAKNAP010000144.1"/>
</dbReference>
<accession>A0A9X4FI00</accession>
<dbReference type="EMBL" id="JAKNAP010000144">
    <property type="protein sequence ID" value="MDE1359122.1"/>
    <property type="molecule type" value="Genomic_DNA"/>
</dbReference>
<evidence type="ECO:0000313" key="1">
    <source>
        <dbReference type="EMBL" id="MDE1359122.1"/>
    </source>
</evidence>